<dbReference type="EMBL" id="KZ084094">
    <property type="protein sequence ID" value="OSD04954.1"/>
    <property type="molecule type" value="Genomic_DNA"/>
</dbReference>
<comment type="catalytic activity">
    <reaction evidence="1">
        <text>a 1,2-diacyl-sn-glycero-3-phospho-(1D-myo-inositol 4-phosphate) + ATP = a 1,2-diacyl-sn-glycero-3-phospho-(1D-myo-inositol-4,5-bisphosphate) + ADP + H(+)</text>
        <dbReference type="Rhea" id="RHEA:14425"/>
        <dbReference type="ChEBI" id="CHEBI:15378"/>
        <dbReference type="ChEBI" id="CHEBI:30616"/>
        <dbReference type="ChEBI" id="CHEBI:58178"/>
        <dbReference type="ChEBI" id="CHEBI:58456"/>
        <dbReference type="ChEBI" id="CHEBI:456216"/>
        <dbReference type="EC" id="2.7.1.68"/>
    </reaction>
</comment>
<dbReference type="AlphaFoldDB" id="A0A1Y2IWG4"/>
<evidence type="ECO:0000256" key="1">
    <source>
        <dbReference type="ARBA" id="ARBA00000444"/>
    </source>
</evidence>
<evidence type="ECO:0000256" key="6">
    <source>
        <dbReference type="ARBA" id="ARBA00022777"/>
    </source>
</evidence>
<evidence type="ECO:0000256" key="4">
    <source>
        <dbReference type="ARBA" id="ARBA00022679"/>
    </source>
</evidence>
<feature type="compositionally biased region" description="Polar residues" evidence="12">
    <location>
        <begin position="258"/>
        <end position="272"/>
    </location>
</feature>
<dbReference type="Proteomes" id="UP000193067">
    <property type="component" value="Unassembled WGS sequence"/>
</dbReference>
<dbReference type="STRING" id="1353009.A0A1Y2IWG4"/>
<reference evidence="14 15" key="1">
    <citation type="journal article" date="2015" name="Biotechnol. Biofuels">
        <title>Enhanced degradation of softwood versus hardwood by the white-rot fungus Pycnoporus coccineus.</title>
        <authorList>
            <person name="Couturier M."/>
            <person name="Navarro D."/>
            <person name="Chevret D."/>
            <person name="Henrissat B."/>
            <person name="Piumi F."/>
            <person name="Ruiz-Duenas F.J."/>
            <person name="Martinez A.T."/>
            <person name="Grigoriev I.V."/>
            <person name="Riley R."/>
            <person name="Lipzen A."/>
            <person name="Berrin J.G."/>
            <person name="Master E.R."/>
            <person name="Rosso M.N."/>
        </authorList>
    </citation>
    <scope>NUCLEOTIDE SEQUENCE [LARGE SCALE GENOMIC DNA]</scope>
    <source>
        <strain evidence="14 15">BRFM310</strain>
    </source>
</reference>
<feature type="compositionally biased region" description="Polar residues" evidence="12">
    <location>
        <begin position="291"/>
        <end position="302"/>
    </location>
</feature>
<evidence type="ECO:0000256" key="2">
    <source>
        <dbReference type="ARBA" id="ARBA00012172"/>
    </source>
</evidence>
<dbReference type="PANTHER" id="PTHR23086:SF8">
    <property type="entry name" value="PHOSPHATIDYLINOSITOL 5-PHOSPHATE 4-KINASE, ISOFORM A"/>
    <property type="match status" value="1"/>
</dbReference>
<dbReference type="PROSITE" id="PS51455">
    <property type="entry name" value="PIPK"/>
    <property type="match status" value="1"/>
</dbReference>
<dbReference type="OrthoDB" id="20783at2759"/>
<dbReference type="Pfam" id="PF01504">
    <property type="entry name" value="PIP5K"/>
    <property type="match status" value="1"/>
</dbReference>
<evidence type="ECO:0000313" key="15">
    <source>
        <dbReference type="Proteomes" id="UP000193067"/>
    </source>
</evidence>
<dbReference type="SMART" id="SM00330">
    <property type="entry name" value="PIPKc"/>
    <property type="match status" value="1"/>
</dbReference>
<evidence type="ECO:0000256" key="8">
    <source>
        <dbReference type="ARBA" id="ARBA00078403"/>
    </source>
</evidence>
<feature type="domain" description="PIPK" evidence="13">
    <location>
        <begin position="378"/>
        <end position="780"/>
    </location>
</feature>
<evidence type="ECO:0000256" key="10">
    <source>
        <dbReference type="ARBA" id="ARBA00082306"/>
    </source>
</evidence>
<dbReference type="Gene3D" id="3.30.810.10">
    <property type="entry name" value="2-Layer Sandwich"/>
    <property type="match status" value="1"/>
</dbReference>
<dbReference type="FunFam" id="3.30.800.10:FF:000009">
    <property type="entry name" value="Phosphatidylinositol 4-phosphate 5-kinase its3"/>
    <property type="match status" value="1"/>
</dbReference>
<feature type="compositionally biased region" description="Low complexity" evidence="12">
    <location>
        <begin position="160"/>
        <end position="169"/>
    </location>
</feature>
<feature type="compositionally biased region" description="Polar residues" evidence="12">
    <location>
        <begin position="229"/>
        <end position="248"/>
    </location>
</feature>
<dbReference type="InterPro" id="IPR027484">
    <property type="entry name" value="PInositol-4-P-5-kinase_N"/>
</dbReference>
<dbReference type="InterPro" id="IPR002498">
    <property type="entry name" value="PInositol-4-P-4/5-kinase_core"/>
</dbReference>
<dbReference type="InterPro" id="IPR027483">
    <property type="entry name" value="PInositol-4-P-4/5-kinase_C_sf"/>
</dbReference>
<keyword evidence="7 11" id="KW-0067">ATP-binding</keyword>
<keyword evidence="5 11" id="KW-0547">Nucleotide-binding</keyword>
<evidence type="ECO:0000256" key="11">
    <source>
        <dbReference type="PROSITE-ProRule" id="PRU00781"/>
    </source>
</evidence>
<accession>A0A1Y2IWG4</accession>
<dbReference type="EC" id="2.7.1.68" evidence="2"/>
<sequence length="792" mass="88203">MAAAAAVPIARPSSSESPSLAGSPAVAAASYDDQQHRQSHVSASPTSYLTAPLASPQSSISPSSSRPSSTHTVTGSSSRDAELVNPIHSLAFPARKQSPAQEVHILKVTDDVVKLGQGPMPEPLIHKVGASLAHAVPPYHQHRQGSADSNVGPPPPSPPSSVENEVENVPPRPVASTSSQADSPSHRPITFEEPLDRREHRPSPRFPSTSIALAPSSSSQGLRHRSSADTRSSLQTSQSAHPSSSLETPLTDEPSAHGTPSASKSLPSQAGSHISVDGYLHPPHPHKPSRRNTIGSSALAPNQSPPRPTRMATIQGHTSTLEEPGELADDIEQQAEQIRRERMSKRAKAQQEAERALTRTATTLSRVDDKPLVGNLIGEDHVNYVLMYNMLTGIRIAVSRCQAKIRRPLTDEDYTARHKYSFDIVGNELTPSAKYDFKFKDYAPWVFRELREDYFHLDPADYLLSLTAKYILSELGSPGKSGSFFYFSRDYRFIIKTIHHNEHKFLRRILKQYYEHVKSNPHTLLSRFYGLHRVKLPHGRKIHFVIMNNLFPAHKDIHETYDLKGSTVGREYPEEKAAQNPRAVLKDLNWIKRNKTLELGPEKRALLTEQLRRDSEMLKTLGVMDYSLLVGIHNMRRGNKDNVRRNTLKVFSPDMPMINRKKTIGKGPQSPEAIAMRRIMREADPQSLDSGTITLPEEDTGERQYFLFYQDEGGLRATDEANESMDTIYYLGVIDILTPYNTLKKLEHFWKGLSADRHKISPVPPAEYASRFFAFMKSIMRGGGGGEKFMPE</sequence>
<evidence type="ECO:0000313" key="14">
    <source>
        <dbReference type="EMBL" id="OSD04954.1"/>
    </source>
</evidence>
<keyword evidence="15" id="KW-1185">Reference proteome</keyword>
<proteinExistence type="predicted"/>
<feature type="compositionally biased region" description="Low complexity" evidence="12">
    <location>
        <begin position="1"/>
        <end position="25"/>
    </location>
</feature>
<feature type="compositionally biased region" description="Low complexity" evidence="12">
    <location>
        <begin position="55"/>
        <end position="69"/>
    </location>
</feature>
<gene>
    <name evidence="14" type="ORF">PYCCODRAFT_1432687</name>
</gene>
<feature type="region of interest" description="Disordered" evidence="12">
    <location>
        <begin position="1"/>
        <end position="81"/>
    </location>
</feature>
<dbReference type="PANTHER" id="PTHR23086">
    <property type="entry name" value="PHOSPHATIDYLINOSITOL-4-PHOSPHATE 5-KINASE"/>
    <property type="match status" value="1"/>
</dbReference>
<keyword evidence="3" id="KW-0597">Phosphoprotein</keyword>
<dbReference type="GO" id="GO:0005524">
    <property type="term" value="F:ATP binding"/>
    <property type="evidence" value="ECO:0007669"/>
    <property type="project" value="UniProtKB-UniRule"/>
</dbReference>
<feature type="region of interest" description="Disordered" evidence="12">
    <location>
        <begin position="135"/>
        <end position="312"/>
    </location>
</feature>
<dbReference type="GO" id="GO:0016308">
    <property type="term" value="F:1-phosphatidylinositol-4-phosphate 5-kinase activity"/>
    <property type="evidence" value="ECO:0007669"/>
    <property type="project" value="UniProtKB-EC"/>
</dbReference>
<name>A0A1Y2IWG4_TRAC3</name>
<keyword evidence="4 11" id="KW-0808">Transferase</keyword>
<dbReference type="CDD" id="cd17303">
    <property type="entry name" value="PIPKc_PIP5K_yeast_like"/>
    <property type="match status" value="1"/>
</dbReference>
<feature type="compositionally biased region" description="Polar residues" evidence="12">
    <location>
        <begin position="40"/>
        <end position="49"/>
    </location>
</feature>
<evidence type="ECO:0000256" key="7">
    <source>
        <dbReference type="ARBA" id="ARBA00022840"/>
    </source>
</evidence>
<evidence type="ECO:0000256" key="12">
    <source>
        <dbReference type="SAM" id="MobiDB-lite"/>
    </source>
</evidence>
<keyword evidence="6 11" id="KW-0418">Kinase</keyword>
<evidence type="ECO:0000259" key="13">
    <source>
        <dbReference type="PROSITE" id="PS51455"/>
    </source>
</evidence>
<dbReference type="SUPFAM" id="SSF56104">
    <property type="entry name" value="SAICAR synthase-like"/>
    <property type="match status" value="1"/>
</dbReference>
<organism evidence="14 15">
    <name type="scientific">Trametes coccinea (strain BRFM310)</name>
    <name type="common">Pycnoporus coccineus</name>
    <dbReference type="NCBI Taxonomy" id="1353009"/>
    <lineage>
        <taxon>Eukaryota</taxon>
        <taxon>Fungi</taxon>
        <taxon>Dikarya</taxon>
        <taxon>Basidiomycota</taxon>
        <taxon>Agaricomycotina</taxon>
        <taxon>Agaricomycetes</taxon>
        <taxon>Polyporales</taxon>
        <taxon>Polyporaceae</taxon>
        <taxon>Trametes</taxon>
    </lineage>
</organism>
<dbReference type="Gene3D" id="3.30.800.10">
    <property type="entry name" value="Phosphatidylinositol Phosphate Kinase II Beta"/>
    <property type="match status" value="1"/>
</dbReference>
<evidence type="ECO:0000256" key="9">
    <source>
        <dbReference type="ARBA" id="ARBA00080374"/>
    </source>
</evidence>
<dbReference type="GO" id="GO:0046854">
    <property type="term" value="P:phosphatidylinositol phosphate biosynthetic process"/>
    <property type="evidence" value="ECO:0007669"/>
    <property type="project" value="UniProtKB-ARBA"/>
</dbReference>
<dbReference type="GO" id="GO:0005886">
    <property type="term" value="C:plasma membrane"/>
    <property type="evidence" value="ECO:0007669"/>
    <property type="project" value="TreeGrafter"/>
</dbReference>
<dbReference type="InterPro" id="IPR023610">
    <property type="entry name" value="PInositol-4/5-P-5/4-kinase"/>
</dbReference>
<evidence type="ECO:0000256" key="3">
    <source>
        <dbReference type="ARBA" id="ARBA00022553"/>
    </source>
</evidence>
<feature type="compositionally biased region" description="Low complexity" evidence="12">
    <location>
        <begin position="207"/>
        <end position="221"/>
    </location>
</feature>
<evidence type="ECO:0000256" key="5">
    <source>
        <dbReference type="ARBA" id="ARBA00022741"/>
    </source>
</evidence>
<protein>
    <recommendedName>
        <fullName evidence="2">1-phosphatidylinositol-4-phosphate 5-kinase</fullName>
        <ecNumber evidence="2">2.7.1.68</ecNumber>
    </recommendedName>
    <alternativeName>
        <fullName evidence="10">1-phosphatidylinositol 4-phosphate kinase</fullName>
    </alternativeName>
    <alternativeName>
        <fullName evidence="8">Diphosphoinositide kinase</fullName>
    </alternativeName>
    <alternativeName>
        <fullName evidence="9">PIP5K</fullName>
    </alternativeName>
</protein>